<comment type="caution">
    <text evidence="1">The sequence shown here is derived from an EMBL/GenBank/DDBJ whole genome shotgun (WGS) entry which is preliminary data.</text>
</comment>
<dbReference type="AlphaFoldDB" id="A0AAN9E3J9"/>
<reference evidence="1 2" key="1">
    <citation type="submission" date="2024-01" db="EMBL/GenBank/DDBJ databases">
        <title>The genomes of 5 underutilized Papilionoideae crops provide insights into root nodulation and disease resistanc.</title>
        <authorList>
            <person name="Yuan L."/>
        </authorList>
    </citation>
    <scope>NUCLEOTIDE SEQUENCE [LARGE SCALE GENOMIC DNA]</scope>
    <source>
        <strain evidence="1">ZHUSHIDOU_FW_LH</strain>
        <tissue evidence="1">Leaf</tissue>
    </source>
</reference>
<dbReference type="EMBL" id="JAYWIO010000008">
    <property type="protein sequence ID" value="KAK7244976.1"/>
    <property type="molecule type" value="Genomic_DNA"/>
</dbReference>
<dbReference type="Proteomes" id="UP001372338">
    <property type="component" value="Unassembled WGS sequence"/>
</dbReference>
<name>A0AAN9E3J9_CROPI</name>
<organism evidence="1 2">
    <name type="scientific">Crotalaria pallida</name>
    <name type="common">Smooth rattlebox</name>
    <name type="synonym">Crotalaria striata</name>
    <dbReference type="NCBI Taxonomy" id="3830"/>
    <lineage>
        <taxon>Eukaryota</taxon>
        <taxon>Viridiplantae</taxon>
        <taxon>Streptophyta</taxon>
        <taxon>Embryophyta</taxon>
        <taxon>Tracheophyta</taxon>
        <taxon>Spermatophyta</taxon>
        <taxon>Magnoliopsida</taxon>
        <taxon>eudicotyledons</taxon>
        <taxon>Gunneridae</taxon>
        <taxon>Pentapetalae</taxon>
        <taxon>rosids</taxon>
        <taxon>fabids</taxon>
        <taxon>Fabales</taxon>
        <taxon>Fabaceae</taxon>
        <taxon>Papilionoideae</taxon>
        <taxon>50 kb inversion clade</taxon>
        <taxon>genistoids sensu lato</taxon>
        <taxon>core genistoids</taxon>
        <taxon>Crotalarieae</taxon>
        <taxon>Crotalaria</taxon>
    </lineage>
</organism>
<proteinExistence type="predicted"/>
<dbReference type="PROSITE" id="PS51257">
    <property type="entry name" value="PROKAR_LIPOPROTEIN"/>
    <property type="match status" value="1"/>
</dbReference>
<sequence>MDRARGSALCLSGSVFVACASQSLSARDSGHLNLLPQETSSVLKEPVGVVYTEDSTNTKNLPRGSA</sequence>
<evidence type="ECO:0000313" key="2">
    <source>
        <dbReference type="Proteomes" id="UP001372338"/>
    </source>
</evidence>
<protein>
    <submittedName>
        <fullName evidence="1">Uncharacterized protein</fullName>
    </submittedName>
</protein>
<accession>A0AAN9E3J9</accession>
<gene>
    <name evidence="1" type="ORF">RIF29_39805</name>
</gene>
<evidence type="ECO:0000313" key="1">
    <source>
        <dbReference type="EMBL" id="KAK7244976.1"/>
    </source>
</evidence>
<keyword evidence="2" id="KW-1185">Reference proteome</keyword>